<organism evidence="2 3">
    <name type="scientific">Pleomassaria siparia CBS 279.74</name>
    <dbReference type="NCBI Taxonomy" id="1314801"/>
    <lineage>
        <taxon>Eukaryota</taxon>
        <taxon>Fungi</taxon>
        <taxon>Dikarya</taxon>
        <taxon>Ascomycota</taxon>
        <taxon>Pezizomycotina</taxon>
        <taxon>Dothideomycetes</taxon>
        <taxon>Pleosporomycetidae</taxon>
        <taxon>Pleosporales</taxon>
        <taxon>Pleomassariaceae</taxon>
        <taxon>Pleomassaria</taxon>
    </lineage>
</organism>
<name>A0A6G1KS04_9PLEO</name>
<evidence type="ECO:0000313" key="3">
    <source>
        <dbReference type="Proteomes" id="UP000799428"/>
    </source>
</evidence>
<feature type="compositionally biased region" description="Polar residues" evidence="1">
    <location>
        <begin position="34"/>
        <end position="43"/>
    </location>
</feature>
<proteinExistence type="predicted"/>
<dbReference type="Proteomes" id="UP000799428">
    <property type="component" value="Unassembled WGS sequence"/>
</dbReference>
<accession>A0A6G1KS04</accession>
<reference evidence="2" key="1">
    <citation type="journal article" date="2020" name="Stud. Mycol.">
        <title>101 Dothideomycetes genomes: a test case for predicting lifestyles and emergence of pathogens.</title>
        <authorList>
            <person name="Haridas S."/>
            <person name="Albert R."/>
            <person name="Binder M."/>
            <person name="Bloem J."/>
            <person name="Labutti K."/>
            <person name="Salamov A."/>
            <person name="Andreopoulos B."/>
            <person name="Baker S."/>
            <person name="Barry K."/>
            <person name="Bills G."/>
            <person name="Bluhm B."/>
            <person name="Cannon C."/>
            <person name="Castanera R."/>
            <person name="Culley D."/>
            <person name="Daum C."/>
            <person name="Ezra D."/>
            <person name="Gonzalez J."/>
            <person name="Henrissat B."/>
            <person name="Kuo A."/>
            <person name="Liang C."/>
            <person name="Lipzen A."/>
            <person name="Lutzoni F."/>
            <person name="Magnuson J."/>
            <person name="Mondo S."/>
            <person name="Nolan M."/>
            <person name="Ohm R."/>
            <person name="Pangilinan J."/>
            <person name="Park H.-J."/>
            <person name="Ramirez L."/>
            <person name="Alfaro M."/>
            <person name="Sun H."/>
            <person name="Tritt A."/>
            <person name="Yoshinaga Y."/>
            <person name="Zwiers L.-H."/>
            <person name="Turgeon B."/>
            <person name="Goodwin S."/>
            <person name="Spatafora J."/>
            <person name="Crous P."/>
            <person name="Grigoriev I."/>
        </authorList>
    </citation>
    <scope>NUCLEOTIDE SEQUENCE</scope>
    <source>
        <strain evidence="2">CBS 279.74</strain>
    </source>
</reference>
<sequence length="157" mass="17212">MDMRRAPRPPNPSGPRVGRNMFNPQPRRPHPHLNPTNSISSSLHIPAEEADPKDDMVERDSSGNYNMAAPATSKGMRGVDDVPAGNEESAPGLTSGVTEQENQIIALYGSHHKHYDQTLQGDVMSEIKAALSSSLEKKVQSLEHDRWMFEGEGKSKG</sequence>
<dbReference type="OrthoDB" id="4188844at2759"/>
<dbReference type="EMBL" id="MU005764">
    <property type="protein sequence ID" value="KAF2715262.1"/>
    <property type="molecule type" value="Genomic_DNA"/>
</dbReference>
<evidence type="ECO:0000256" key="1">
    <source>
        <dbReference type="SAM" id="MobiDB-lite"/>
    </source>
</evidence>
<evidence type="ECO:0000313" key="2">
    <source>
        <dbReference type="EMBL" id="KAF2715262.1"/>
    </source>
</evidence>
<feature type="region of interest" description="Disordered" evidence="1">
    <location>
        <begin position="1"/>
        <end position="98"/>
    </location>
</feature>
<keyword evidence="3" id="KW-1185">Reference proteome</keyword>
<gene>
    <name evidence="2" type="ORF">K504DRAFT_23037</name>
</gene>
<protein>
    <submittedName>
        <fullName evidence="2">Uncharacterized protein</fullName>
    </submittedName>
</protein>
<dbReference type="AlphaFoldDB" id="A0A6G1KS04"/>